<evidence type="ECO:0000256" key="1">
    <source>
        <dbReference type="SAM" id="Phobius"/>
    </source>
</evidence>
<dbReference type="InterPro" id="IPR016024">
    <property type="entry name" value="ARM-type_fold"/>
</dbReference>
<reference evidence="3" key="1">
    <citation type="submission" date="2014-09" db="EMBL/GenBank/DDBJ databases">
        <title>Genome sequence of the luminous mushroom Mycena chlorophos for searching fungal bioluminescence genes.</title>
        <authorList>
            <person name="Tanaka Y."/>
            <person name="Kasuga D."/>
            <person name="Oba Y."/>
            <person name="Hase S."/>
            <person name="Sato K."/>
            <person name="Oba Y."/>
            <person name="Sakakibara Y."/>
        </authorList>
    </citation>
    <scope>NUCLEOTIDE SEQUENCE</scope>
</reference>
<feature type="transmembrane region" description="Helical" evidence="1">
    <location>
        <begin position="278"/>
        <end position="301"/>
    </location>
</feature>
<protein>
    <recommendedName>
        <fullName evidence="2">DUF6535 domain-containing protein</fullName>
    </recommendedName>
</protein>
<dbReference type="EMBL" id="DF849740">
    <property type="protein sequence ID" value="GAT58527.1"/>
    <property type="molecule type" value="Genomic_DNA"/>
</dbReference>
<feature type="transmembrane region" description="Helical" evidence="1">
    <location>
        <begin position="185"/>
        <end position="209"/>
    </location>
</feature>
<name>A0ABQ0M5L3_MYCCL</name>
<proteinExistence type="predicted"/>
<evidence type="ECO:0000313" key="4">
    <source>
        <dbReference type="Proteomes" id="UP000815677"/>
    </source>
</evidence>
<keyword evidence="1" id="KW-0472">Membrane</keyword>
<dbReference type="InterPro" id="IPR011989">
    <property type="entry name" value="ARM-like"/>
</dbReference>
<keyword evidence="1" id="KW-1133">Transmembrane helix</keyword>
<feature type="domain" description="DUF6535" evidence="2">
    <location>
        <begin position="87"/>
        <end position="271"/>
    </location>
</feature>
<feature type="transmembrane region" description="Helical" evidence="1">
    <location>
        <begin position="122"/>
        <end position="139"/>
    </location>
</feature>
<sequence>MLASRPTTPATLRTRQQLVARWGTEADSLLQAELEQATSRVKPGRYVDISLAAVAGKAPPTTEHPVIPIQTETLDTAAETSETALVWQIFADEAQKADALMTEGWGRSIDVLLVRFWNPRRVLILQTGLFSAVLTTFIIQAYQFIAPAASDTTNAILLEILALQSNNSRLAASLVQPSAPPRRQIYVVNGVWFSALAFSLSTALIAMLAKQWLESYIPMTSGSPRHRARQRQERYLNLQAWHVPEIVNALPVLLHVALLLFFAGLLVLLWSTNLAITLLTWVIVALAYTFYIASIALPLVYPDCPYKHTVTETLRAWIFPDQLAPKPISIRSYPRDTEKRNEYDARACTCIFEDVIDATALAWLFTQSTDQQIVSIALQAIAGLPRDFTALSILRDAGALALIEQGFQACFHKDTTIDLRWHLVDAESAALFCRAWIRLTRGTGEQWPLAIIEPLWLLQDLNLAEHADAAAIASCAIALSSFDSHVSQWEVLVHLARSAAGEVTLSQSTQCCLLDSISECFVRWEMPAAVIEDTINRVIPVLLRVLHLTEELPNSSVRSAAALALYIVTCGGKVAIDLGAYMNEEARRSEYCELMLQALSVIVRTPARFGVQDELLDTVSLELARVASPVVAQSERFPHKLRIMARETLSKLYADGRIGQGIVPDNVLADVLQLMFPPVRLDGPQKIVFVTTLVETLETTSHPAIINWAVRLLEILLGGCSLNVSSAFAECGGIEVVVRMARRDDSRRLQIDSLRTLCNFIGSVTDSDAAPETLDPLFGSDFFETLCAMVAARRWWLPEVTKHWLPPLVRLCRMRPQFTQVWISVTKVFRE</sequence>
<dbReference type="SUPFAM" id="SSF48371">
    <property type="entry name" value="ARM repeat"/>
    <property type="match status" value="1"/>
</dbReference>
<keyword evidence="4" id="KW-1185">Reference proteome</keyword>
<dbReference type="Proteomes" id="UP000815677">
    <property type="component" value="Unassembled WGS sequence"/>
</dbReference>
<evidence type="ECO:0000313" key="3">
    <source>
        <dbReference type="EMBL" id="GAT58527.1"/>
    </source>
</evidence>
<organism evidence="3 4">
    <name type="scientific">Mycena chlorophos</name>
    <name type="common">Agaric fungus</name>
    <name type="synonym">Agaricus chlorophos</name>
    <dbReference type="NCBI Taxonomy" id="658473"/>
    <lineage>
        <taxon>Eukaryota</taxon>
        <taxon>Fungi</taxon>
        <taxon>Dikarya</taxon>
        <taxon>Basidiomycota</taxon>
        <taxon>Agaricomycotina</taxon>
        <taxon>Agaricomycetes</taxon>
        <taxon>Agaricomycetidae</taxon>
        <taxon>Agaricales</taxon>
        <taxon>Marasmiineae</taxon>
        <taxon>Mycenaceae</taxon>
        <taxon>Mycena</taxon>
    </lineage>
</organism>
<gene>
    <name evidence="3" type="ORF">MCHLO_14951</name>
</gene>
<dbReference type="Gene3D" id="1.25.10.10">
    <property type="entry name" value="Leucine-rich Repeat Variant"/>
    <property type="match status" value="1"/>
</dbReference>
<feature type="transmembrane region" description="Helical" evidence="1">
    <location>
        <begin position="252"/>
        <end position="271"/>
    </location>
</feature>
<accession>A0ABQ0M5L3</accession>
<dbReference type="Pfam" id="PF20153">
    <property type="entry name" value="DUF6535"/>
    <property type="match status" value="1"/>
</dbReference>
<keyword evidence="1" id="KW-0812">Transmembrane</keyword>
<dbReference type="InterPro" id="IPR045338">
    <property type="entry name" value="DUF6535"/>
</dbReference>
<evidence type="ECO:0000259" key="2">
    <source>
        <dbReference type="Pfam" id="PF20153"/>
    </source>
</evidence>